<feature type="coiled-coil region" evidence="6">
    <location>
        <begin position="1068"/>
        <end position="1095"/>
    </location>
</feature>
<proteinExistence type="predicted"/>
<dbReference type="Pfam" id="PF05699">
    <property type="entry name" value="Dimer_Tnp_hAT"/>
    <property type="match status" value="1"/>
</dbReference>
<feature type="region of interest" description="Disordered" evidence="7">
    <location>
        <begin position="1180"/>
        <end position="1207"/>
    </location>
</feature>
<dbReference type="AlphaFoldDB" id="A0A1M2VSX6"/>
<dbReference type="STRING" id="154538.A0A1M2VSX6"/>
<keyword evidence="5" id="KW-0539">Nucleus</keyword>
<feature type="domain" description="HAT C-terminal dimerisation" evidence="8">
    <location>
        <begin position="605"/>
        <end position="689"/>
    </location>
</feature>
<dbReference type="GO" id="GO:0005634">
    <property type="term" value="C:nucleus"/>
    <property type="evidence" value="ECO:0007669"/>
    <property type="project" value="UniProtKB-SubCell"/>
</dbReference>
<gene>
    <name evidence="9" type="ORF">TRAPUB_12772</name>
</gene>
<organism evidence="9 10">
    <name type="scientific">Trametes pubescens</name>
    <name type="common">White-rot fungus</name>
    <dbReference type="NCBI Taxonomy" id="154538"/>
    <lineage>
        <taxon>Eukaryota</taxon>
        <taxon>Fungi</taxon>
        <taxon>Dikarya</taxon>
        <taxon>Basidiomycota</taxon>
        <taxon>Agaricomycotina</taxon>
        <taxon>Agaricomycetes</taxon>
        <taxon>Polyporales</taxon>
        <taxon>Polyporaceae</taxon>
        <taxon>Trametes</taxon>
    </lineage>
</organism>
<comment type="subcellular location">
    <subcellularLocation>
        <location evidence="1">Nucleus</location>
    </subcellularLocation>
</comment>
<dbReference type="InterPro" id="IPR052035">
    <property type="entry name" value="ZnF_BED_domain_contain"/>
</dbReference>
<evidence type="ECO:0000256" key="5">
    <source>
        <dbReference type="ARBA" id="ARBA00023242"/>
    </source>
</evidence>
<evidence type="ECO:0000256" key="7">
    <source>
        <dbReference type="SAM" id="MobiDB-lite"/>
    </source>
</evidence>
<evidence type="ECO:0000313" key="10">
    <source>
        <dbReference type="Proteomes" id="UP000184267"/>
    </source>
</evidence>
<reference evidence="9 10" key="1">
    <citation type="submission" date="2016-10" db="EMBL/GenBank/DDBJ databases">
        <title>Genome sequence of the basidiomycete white-rot fungus Trametes pubescens.</title>
        <authorList>
            <person name="Makela M.R."/>
            <person name="Granchi Z."/>
            <person name="Peng M."/>
            <person name="De Vries R.P."/>
            <person name="Grigoriev I."/>
            <person name="Riley R."/>
            <person name="Hilden K."/>
        </authorList>
    </citation>
    <scope>NUCLEOTIDE SEQUENCE [LARGE SCALE GENOMIC DNA]</scope>
    <source>
        <strain evidence="9 10">FBCC735</strain>
    </source>
</reference>
<dbReference type="EMBL" id="MNAD01000744">
    <property type="protein sequence ID" value="OJT10711.1"/>
    <property type="molecule type" value="Genomic_DNA"/>
</dbReference>
<evidence type="ECO:0000256" key="4">
    <source>
        <dbReference type="ARBA" id="ARBA00022833"/>
    </source>
</evidence>
<accession>A0A1M2VSX6</accession>
<dbReference type="InterPro" id="IPR012337">
    <property type="entry name" value="RNaseH-like_sf"/>
</dbReference>
<keyword evidence="6" id="KW-0175">Coiled coil</keyword>
<keyword evidence="4" id="KW-0862">Zinc</keyword>
<dbReference type="PANTHER" id="PTHR46481:SF10">
    <property type="entry name" value="ZINC FINGER BED DOMAIN-CONTAINING PROTEIN 39"/>
    <property type="match status" value="1"/>
</dbReference>
<keyword evidence="2" id="KW-0479">Metal-binding</keyword>
<feature type="region of interest" description="Disordered" evidence="7">
    <location>
        <begin position="563"/>
        <end position="583"/>
    </location>
</feature>
<dbReference type="OrthoDB" id="3359487at2759"/>
<feature type="compositionally biased region" description="Acidic residues" evidence="7">
    <location>
        <begin position="283"/>
        <end position="314"/>
    </location>
</feature>
<keyword evidence="3" id="KW-0863">Zinc-finger</keyword>
<evidence type="ECO:0000256" key="1">
    <source>
        <dbReference type="ARBA" id="ARBA00004123"/>
    </source>
</evidence>
<dbReference type="GO" id="GO:0008270">
    <property type="term" value="F:zinc ion binding"/>
    <property type="evidence" value="ECO:0007669"/>
    <property type="project" value="UniProtKB-KW"/>
</dbReference>
<feature type="non-terminal residue" evidence="9">
    <location>
        <position position="1"/>
    </location>
</feature>
<feature type="compositionally biased region" description="Acidic residues" evidence="7">
    <location>
        <begin position="1194"/>
        <end position="1207"/>
    </location>
</feature>
<evidence type="ECO:0000313" key="9">
    <source>
        <dbReference type="EMBL" id="OJT10711.1"/>
    </source>
</evidence>
<evidence type="ECO:0000259" key="8">
    <source>
        <dbReference type="Pfam" id="PF05699"/>
    </source>
</evidence>
<feature type="region of interest" description="Disordered" evidence="7">
    <location>
        <begin position="274"/>
        <end position="314"/>
    </location>
</feature>
<evidence type="ECO:0000256" key="2">
    <source>
        <dbReference type="ARBA" id="ARBA00022723"/>
    </source>
</evidence>
<evidence type="ECO:0000256" key="6">
    <source>
        <dbReference type="SAM" id="Coils"/>
    </source>
</evidence>
<name>A0A1M2VSX6_TRAPU</name>
<comment type="caution">
    <text evidence="9">The sequence shown here is derived from an EMBL/GenBank/DDBJ whole genome shotgun (WGS) entry which is preliminary data.</text>
</comment>
<evidence type="ECO:0000256" key="3">
    <source>
        <dbReference type="ARBA" id="ARBA00022771"/>
    </source>
</evidence>
<dbReference type="SUPFAM" id="SSF53098">
    <property type="entry name" value="Ribonuclease H-like"/>
    <property type="match status" value="1"/>
</dbReference>
<dbReference type="GO" id="GO:0046983">
    <property type="term" value="F:protein dimerization activity"/>
    <property type="evidence" value="ECO:0007669"/>
    <property type="project" value="InterPro"/>
</dbReference>
<keyword evidence="10" id="KW-1185">Reference proteome</keyword>
<dbReference type="InterPro" id="IPR008906">
    <property type="entry name" value="HATC_C_dom"/>
</dbReference>
<protein>
    <recommendedName>
        <fullName evidence="8">HAT C-terminal dimerisation domain-containing protein</fullName>
    </recommendedName>
</protein>
<dbReference type="Proteomes" id="UP000184267">
    <property type="component" value="Unassembled WGS sequence"/>
</dbReference>
<dbReference type="PANTHER" id="PTHR46481">
    <property type="entry name" value="ZINC FINGER BED DOMAIN-CONTAINING PROTEIN 4"/>
    <property type="match status" value="1"/>
</dbReference>
<sequence>ELKTKWRSSVYKHFEEPKIIQGPNGVIIHRFVCRKNPSKHIDRVDYEESTGNLTRHRSLCEPDDIPEVAMITAYARGTAYSPARVRYLLAMWCARRHRPFTIVDDPEFQELLCMLYAKVELPSRVTLSRDVQMITLDGKIRVIAFLSSLPGKIHICVDGWTSPNVLSFLGVTAHWHRDGAIEHIILDFIRLTNGHTGKYLAEKLVECLTEYGIQKKVLAVTLDNADNNTTMLKEMHSLVKELRGPKARVRCFGHVLNLVVKAIMSMFMRKPKTKGDAGVQADANEDPDLAALDDPEDVDEDDLEAEQEADQAREDADDALLDDMAINNVDVALTPEKIKEGRLAVEKVTKLSKKVWNSPAVRAALATLTHEVPDINSEVLVRSVATRWNTVAAVIERALELQEVLSDLCDMAQFNKPRGVRLRRFILIEEDWTLLDQLHRLLDPFVYSTNEISHSSRGLVHEVIPFMDLLTEHVDEFIADETLHPAVRGAAKRGRAILDKYYTLTDTTTVYRIAMMLHPRYKTQYFKDQSWPDEWITEAREIIEEEWTSNYKPKEDAPAAAEIPIAPVPASRSGPGRRSAAASANTRKRFAAIGSAAKGGRADALKIYLEEPPSDTVSDPLKYWDLVLKSTPESSGQHALAQMAIDFLSAPATSTDAERAFSRGRLTVSRLRHSLADESVRANTVLGSWARIADLLPEADLIEVVRQHSAGKKRAADVEQPAPNGAKAGDHLLKSLKKARDMAQKQRVLFEEFSSTFEPNVVQEWSRLVEVWCVDPSSVADPFEEPQANIRCTQVHLQFAQEEANIAALRDLPQLDMTPSTFIEVGLDLEELQRSIRAKASLQHSDKDLVDLLQQRNSLRRRIYLWAETQHIYMPAVVQLRIQTNTALPMLPDDVVPVETPEDENTDIVNPEDLALWLPSSVPLALRIGDFTQRLADLERRLRLAQIDDSLSDIRRVQRMLKGISDFKRLHVSGTGNRANMKSRTVYAKFLRKRTLSADRYRSAYRALLSLDPDGAWRTTFRELLDSHLTGPGSGQKGPGEGSREISWIWLVQCQDNVDDPDEMRQYNDSMRAEWARTKARAERWEEEAELLVEEMRRVLAFFEHEADWWSGIVDRRAKFPLRVPTPFDIIDGVRAYAHRQADARCSLMVNFARLWIPRLREYSIDAGWAARYEGFLSAPRAPMSRDEPGGPSEPEDPASESDEDDS</sequence>